<dbReference type="EC" id="2.1.1.228" evidence="5 15"/>
<evidence type="ECO:0000256" key="7">
    <source>
        <dbReference type="ARBA" id="ARBA00022490"/>
    </source>
</evidence>
<evidence type="ECO:0000256" key="10">
    <source>
        <dbReference type="ARBA" id="ARBA00022691"/>
    </source>
</evidence>
<dbReference type="InterPro" id="IPR029028">
    <property type="entry name" value="Alpha/beta_knot_MTases"/>
</dbReference>
<reference evidence="19 20" key="1">
    <citation type="journal article" date="2021" name="bioRxiv">
        <title>Unique metabolic strategies in Hadean analogues reveal hints for primordial physiology.</title>
        <authorList>
            <person name="Nobu M.K."/>
            <person name="Nakai R."/>
            <person name="Tamazawa S."/>
            <person name="Mori H."/>
            <person name="Toyoda A."/>
            <person name="Ijiri A."/>
            <person name="Suzuki S."/>
            <person name="Kurokawa K."/>
            <person name="Kamagata Y."/>
            <person name="Tamaki H."/>
        </authorList>
    </citation>
    <scope>NUCLEOTIDE SEQUENCE [LARGE SCALE GENOMIC DNA]</scope>
    <source>
        <strain evidence="19">BS525</strain>
    </source>
</reference>
<evidence type="ECO:0000256" key="4">
    <source>
        <dbReference type="ARBA" id="ARBA00011738"/>
    </source>
</evidence>
<evidence type="ECO:0000259" key="18">
    <source>
        <dbReference type="Pfam" id="PF01746"/>
    </source>
</evidence>
<dbReference type="NCBIfam" id="TIGR00088">
    <property type="entry name" value="trmD"/>
    <property type="match status" value="1"/>
</dbReference>
<dbReference type="GO" id="GO:0002939">
    <property type="term" value="P:tRNA N1-guanine methylation"/>
    <property type="evidence" value="ECO:0007669"/>
    <property type="project" value="TreeGrafter"/>
</dbReference>
<evidence type="ECO:0000313" key="20">
    <source>
        <dbReference type="Proteomes" id="UP000811545"/>
    </source>
</evidence>
<dbReference type="PANTHER" id="PTHR46417">
    <property type="entry name" value="TRNA (GUANINE-N(1)-)-METHYLTRANSFERASE"/>
    <property type="match status" value="1"/>
</dbReference>
<dbReference type="InterPro" id="IPR029026">
    <property type="entry name" value="tRNA_m1G_MTases_N"/>
</dbReference>
<protein>
    <recommendedName>
        <fullName evidence="6 15">tRNA (guanine-N(1)-)-methyltransferase</fullName>
        <ecNumber evidence="5 15">2.1.1.228</ecNumber>
    </recommendedName>
    <alternativeName>
        <fullName evidence="12 15">M1G-methyltransferase</fullName>
    </alternativeName>
    <alternativeName>
        <fullName evidence="13 15">tRNA [GM37] methyltransferase</fullName>
    </alternativeName>
</protein>
<evidence type="ECO:0000313" key="19">
    <source>
        <dbReference type="EMBL" id="MBT9144481.1"/>
    </source>
</evidence>
<dbReference type="InterPro" id="IPR023148">
    <property type="entry name" value="tRNA_m1G_MeTrfase_C_sf"/>
</dbReference>
<keyword evidence="8 15" id="KW-0489">Methyltransferase</keyword>
<dbReference type="AlphaFoldDB" id="A0A9E2BF58"/>
<dbReference type="SUPFAM" id="SSF75217">
    <property type="entry name" value="alpha/beta knot"/>
    <property type="match status" value="1"/>
</dbReference>
<dbReference type="CDD" id="cd18080">
    <property type="entry name" value="TrmD-like"/>
    <property type="match status" value="1"/>
</dbReference>
<evidence type="ECO:0000256" key="8">
    <source>
        <dbReference type="ARBA" id="ARBA00022603"/>
    </source>
</evidence>
<comment type="function">
    <text evidence="1 15 17">Specifically methylates guanosine-37 in various tRNAs.</text>
</comment>
<evidence type="ECO:0000256" key="1">
    <source>
        <dbReference type="ARBA" id="ARBA00002634"/>
    </source>
</evidence>
<evidence type="ECO:0000256" key="17">
    <source>
        <dbReference type="RuleBase" id="RU003464"/>
    </source>
</evidence>
<evidence type="ECO:0000256" key="2">
    <source>
        <dbReference type="ARBA" id="ARBA00004496"/>
    </source>
</evidence>
<dbReference type="Proteomes" id="UP000811545">
    <property type="component" value="Unassembled WGS sequence"/>
</dbReference>
<dbReference type="GO" id="GO:0052906">
    <property type="term" value="F:tRNA (guanine(37)-N1)-methyltransferase activity"/>
    <property type="evidence" value="ECO:0007669"/>
    <property type="project" value="UniProtKB-UniRule"/>
</dbReference>
<evidence type="ECO:0000256" key="15">
    <source>
        <dbReference type="HAMAP-Rule" id="MF_00605"/>
    </source>
</evidence>
<dbReference type="Gene3D" id="3.40.1280.10">
    <property type="match status" value="1"/>
</dbReference>
<evidence type="ECO:0000256" key="16">
    <source>
        <dbReference type="PIRSR" id="PIRSR000386-1"/>
    </source>
</evidence>
<evidence type="ECO:0000256" key="9">
    <source>
        <dbReference type="ARBA" id="ARBA00022679"/>
    </source>
</evidence>
<proteinExistence type="inferred from homology"/>
<comment type="subunit">
    <text evidence="4 15 17">Homodimer.</text>
</comment>
<evidence type="ECO:0000256" key="14">
    <source>
        <dbReference type="ARBA" id="ARBA00047783"/>
    </source>
</evidence>
<accession>A0A9E2BF58</accession>
<evidence type="ECO:0000256" key="12">
    <source>
        <dbReference type="ARBA" id="ARBA00029736"/>
    </source>
</evidence>
<feature type="domain" description="tRNA methyltransferase TRMD/TRM10-type" evidence="18">
    <location>
        <begin position="1"/>
        <end position="225"/>
    </location>
</feature>
<evidence type="ECO:0000256" key="5">
    <source>
        <dbReference type="ARBA" id="ARBA00012807"/>
    </source>
</evidence>
<dbReference type="Pfam" id="PF01746">
    <property type="entry name" value="tRNA_m1G_MT"/>
    <property type="match status" value="1"/>
</dbReference>
<dbReference type="HAMAP" id="MF_00605">
    <property type="entry name" value="TrmD"/>
    <property type="match status" value="1"/>
</dbReference>
<keyword evidence="7 15" id="KW-0963">Cytoplasm</keyword>
<evidence type="ECO:0000256" key="11">
    <source>
        <dbReference type="ARBA" id="ARBA00022694"/>
    </source>
</evidence>
<dbReference type="InterPro" id="IPR016009">
    <property type="entry name" value="tRNA_MeTrfase_TRMD/TRM10"/>
</dbReference>
<feature type="binding site" evidence="15 16">
    <location>
        <begin position="133"/>
        <end position="138"/>
    </location>
    <ligand>
        <name>S-adenosyl-L-methionine</name>
        <dbReference type="ChEBI" id="CHEBI:59789"/>
    </ligand>
</feature>
<dbReference type="InterPro" id="IPR002649">
    <property type="entry name" value="tRNA_m1G_MeTrfase_TrmD"/>
</dbReference>
<comment type="catalytic activity">
    <reaction evidence="14 15 17">
        <text>guanosine(37) in tRNA + S-adenosyl-L-methionine = N(1)-methylguanosine(37) in tRNA + S-adenosyl-L-homocysteine + H(+)</text>
        <dbReference type="Rhea" id="RHEA:36899"/>
        <dbReference type="Rhea" id="RHEA-COMP:10145"/>
        <dbReference type="Rhea" id="RHEA-COMP:10147"/>
        <dbReference type="ChEBI" id="CHEBI:15378"/>
        <dbReference type="ChEBI" id="CHEBI:57856"/>
        <dbReference type="ChEBI" id="CHEBI:59789"/>
        <dbReference type="ChEBI" id="CHEBI:73542"/>
        <dbReference type="ChEBI" id="CHEBI:74269"/>
        <dbReference type="EC" id="2.1.1.228"/>
    </reaction>
</comment>
<comment type="similarity">
    <text evidence="3 15 17">Belongs to the RNA methyltransferase TrmD family.</text>
</comment>
<comment type="caution">
    <text evidence="19">The sequence shown here is derived from an EMBL/GenBank/DDBJ whole genome shotgun (WGS) entry which is preliminary data.</text>
</comment>
<evidence type="ECO:0000256" key="13">
    <source>
        <dbReference type="ARBA" id="ARBA00033392"/>
    </source>
</evidence>
<comment type="subcellular location">
    <subcellularLocation>
        <location evidence="2 15 17">Cytoplasm</location>
    </subcellularLocation>
</comment>
<keyword evidence="11 15" id="KW-0819">tRNA processing</keyword>
<keyword evidence="10 15" id="KW-0949">S-adenosyl-L-methionine</keyword>
<dbReference type="PIRSF" id="PIRSF000386">
    <property type="entry name" value="tRNA_mtase"/>
    <property type="match status" value="1"/>
</dbReference>
<feature type="binding site" evidence="15 16">
    <location>
        <position position="113"/>
    </location>
    <ligand>
        <name>S-adenosyl-L-methionine</name>
        <dbReference type="ChEBI" id="CHEBI:59789"/>
    </ligand>
</feature>
<evidence type="ECO:0000256" key="6">
    <source>
        <dbReference type="ARBA" id="ARBA00014679"/>
    </source>
</evidence>
<organism evidence="19 20">
    <name type="scientific">Psychracetigena formicireducens</name>
    <dbReference type="NCBI Taxonomy" id="2986056"/>
    <lineage>
        <taxon>Bacteria</taxon>
        <taxon>Bacillati</taxon>
        <taxon>Candidatus Lithacetigenota</taxon>
        <taxon>Candidatus Psychracetigena</taxon>
    </lineage>
</organism>
<dbReference type="EMBL" id="QLTW01000009">
    <property type="protein sequence ID" value="MBT9144481.1"/>
    <property type="molecule type" value="Genomic_DNA"/>
</dbReference>
<sequence length="258" mass="29376">MRIDIVTAFPEYFYSPFEVGIIRKALEEELLKVELHSLRNFSSDRHGKIDDYPYSGKPGMIIKAPIVLEAVNNIYKLVPFTPKVVLFTSTGVKLNNSIARNLSENDGLVLICGHYEGIDDRVKEQFSPLEVSIGDYIISGGEAAALVLIEAVVRFLPAVIKRESYEEESFENSLLEYPQYTRPPEFAGLKVPEILLTGNHQDISRWLLKESIKRTLLLRPDLIKNRHFSKSELELIDIIFQEFVELVKCIPKGGNEHE</sequence>
<dbReference type="PANTHER" id="PTHR46417:SF1">
    <property type="entry name" value="TRNA (GUANINE-N(1)-)-METHYLTRANSFERASE"/>
    <property type="match status" value="1"/>
</dbReference>
<dbReference type="GO" id="GO:0005829">
    <property type="term" value="C:cytosol"/>
    <property type="evidence" value="ECO:0007669"/>
    <property type="project" value="TreeGrafter"/>
</dbReference>
<dbReference type="Gene3D" id="1.10.1270.20">
    <property type="entry name" value="tRNA(m1g37)methyltransferase, domain 2"/>
    <property type="match status" value="1"/>
</dbReference>
<keyword evidence="9 15" id="KW-0808">Transferase</keyword>
<evidence type="ECO:0000256" key="3">
    <source>
        <dbReference type="ARBA" id="ARBA00007630"/>
    </source>
</evidence>
<gene>
    <name evidence="15 19" type="primary">trmD</name>
    <name evidence="19" type="ORF">DDT42_00322</name>
</gene>
<name>A0A9E2BF58_PSYF1</name>
<dbReference type="NCBIfam" id="NF000648">
    <property type="entry name" value="PRK00026.1"/>
    <property type="match status" value="1"/>
</dbReference>